<comment type="caution">
    <text evidence="1">The sequence shown here is derived from an EMBL/GenBank/DDBJ whole genome shotgun (WGS) entry which is preliminary data.</text>
</comment>
<dbReference type="Proteomes" id="UP001062846">
    <property type="component" value="Chromosome 9"/>
</dbReference>
<reference evidence="1" key="1">
    <citation type="submission" date="2022-02" db="EMBL/GenBank/DDBJ databases">
        <title>Plant Genome Project.</title>
        <authorList>
            <person name="Zhang R.-G."/>
        </authorList>
    </citation>
    <scope>NUCLEOTIDE SEQUENCE</scope>
    <source>
        <strain evidence="1">AT1</strain>
    </source>
</reference>
<protein>
    <submittedName>
        <fullName evidence="1">Uncharacterized protein</fullName>
    </submittedName>
</protein>
<sequence length="124" mass="14140">MGRVWTMGTIPMAGTDTIDNIEETMMAISFSNKSSRYLCSGGSGQVVRIWELQRKRCIKWLRGHTDTITEFLCDQVLRVLDYSRISRHLSVTAGDDGSVHLWDTTGRSPKRVSRRWCEMRNGGN</sequence>
<gene>
    <name evidence="1" type="ORF">RHMOL_Rhmol09G0021200</name>
</gene>
<keyword evidence="2" id="KW-1185">Reference proteome</keyword>
<accession>A0ACC0M972</accession>
<proteinExistence type="predicted"/>
<organism evidence="1 2">
    <name type="scientific">Rhododendron molle</name>
    <name type="common">Chinese azalea</name>
    <name type="synonym">Azalea mollis</name>
    <dbReference type="NCBI Taxonomy" id="49168"/>
    <lineage>
        <taxon>Eukaryota</taxon>
        <taxon>Viridiplantae</taxon>
        <taxon>Streptophyta</taxon>
        <taxon>Embryophyta</taxon>
        <taxon>Tracheophyta</taxon>
        <taxon>Spermatophyta</taxon>
        <taxon>Magnoliopsida</taxon>
        <taxon>eudicotyledons</taxon>
        <taxon>Gunneridae</taxon>
        <taxon>Pentapetalae</taxon>
        <taxon>asterids</taxon>
        <taxon>Ericales</taxon>
        <taxon>Ericaceae</taxon>
        <taxon>Ericoideae</taxon>
        <taxon>Rhodoreae</taxon>
        <taxon>Rhododendron</taxon>
    </lineage>
</organism>
<evidence type="ECO:0000313" key="2">
    <source>
        <dbReference type="Proteomes" id="UP001062846"/>
    </source>
</evidence>
<evidence type="ECO:0000313" key="1">
    <source>
        <dbReference type="EMBL" id="KAI8537405.1"/>
    </source>
</evidence>
<dbReference type="EMBL" id="CM046396">
    <property type="protein sequence ID" value="KAI8537405.1"/>
    <property type="molecule type" value="Genomic_DNA"/>
</dbReference>
<name>A0ACC0M972_RHOML</name>